<feature type="transmembrane region" description="Helical" evidence="6">
    <location>
        <begin position="229"/>
        <end position="255"/>
    </location>
</feature>
<name>A0A9P1ID43_9PELO</name>
<evidence type="ECO:0000256" key="4">
    <source>
        <dbReference type="ARBA" id="ARBA00023136"/>
    </source>
</evidence>
<dbReference type="GO" id="GO:0004984">
    <property type="term" value="F:olfactory receptor activity"/>
    <property type="evidence" value="ECO:0007669"/>
    <property type="project" value="TreeGrafter"/>
</dbReference>
<gene>
    <name evidence="7" type="ORF">CAMP_LOCUS5616</name>
</gene>
<comment type="caution">
    <text evidence="7">The sequence shown here is derived from an EMBL/GenBank/DDBJ whole genome shotgun (WGS) entry which is preliminary data.</text>
</comment>
<dbReference type="InterPro" id="IPR051080">
    <property type="entry name" value="Nematode_rcpt-like_serp_alpha"/>
</dbReference>
<dbReference type="Pfam" id="PF02117">
    <property type="entry name" value="7TM_GPCR_Sra"/>
    <property type="match status" value="1"/>
</dbReference>
<reference evidence="7" key="1">
    <citation type="submission" date="2022-11" db="EMBL/GenBank/DDBJ databases">
        <authorList>
            <person name="Kikuchi T."/>
        </authorList>
    </citation>
    <scope>NUCLEOTIDE SEQUENCE</scope>
    <source>
        <strain evidence="7">PS1010</strain>
    </source>
</reference>
<keyword evidence="4 6" id="KW-0472">Membrane</keyword>
<comment type="similarity">
    <text evidence="5">Belongs to the nematode receptor-like protein sra family.</text>
</comment>
<feature type="transmembrane region" description="Helical" evidence="6">
    <location>
        <begin position="133"/>
        <end position="152"/>
    </location>
</feature>
<keyword evidence="3 6" id="KW-1133">Transmembrane helix</keyword>
<dbReference type="PRINTS" id="PR00697">
    <property type="entry name" value="TMPROTEINSRA"/>
</dbReference>
<feature type="transmembrane region" description="Helical" evidence="6">
    <location>
        <begin position="88"/>
        <end position="112"/>
    </location>
</feature>
<dbReference type="PANTHER" id="PTHR31357">
    <property type="entry name" value="SERPENTINE RECEPTOR CLASS ALPHA-10"/>
    <property type="match status" value="1"/>
</dbReference>
<sequence>MSNCSADFYILGYPSTIAVILANSTIIVISIIVCCFALHKLITASIFQLSTRVFLSVSLIFIIFHILSYLAMRIQILYMQYYTICDLAVIYCYPIIIGVYGGAAGLAYIQVAMSVDRLLGACLKTSYIRHEKTTTICFVFLVLLCTFLTYRYQIEDNTLDYRVPTCQNWDDPHNRYMTITSFILYLSIFDFIADFVILLLNIKNERKIRDIYDVAKRFEARMSLKSTQAVLTISMVQFFAQATYSLIFLIFQTFFTGKLSPHASTLLVIYIYPVSYTATFHGLVILYAIRRMRIQRAIEIKKMTDHKNNLENHLQQMRASWR</sequence>
<feature type="transmembrane region" description="Helical" evidence="6">
    <location>
        <begin position="17"/>
        <end position="41"/>
    </location>
</feature>
<feature type="transmembrane region" description="Helical" evidence="6">
    <location>
        <begin position="182"/>
        <end position="202"/>
    </location>
</feature>
<keyword evidence="2 6" id="KW-0812">Transmembrane</keyword>
<organism evidence="7 8">
    <name type="scientific">Caenorhabditis angaria</name>
    <dbReference type="NCBI Taxonomy" id="860376"/>
    <lineage>
        <taxon>Eukaryota</taxon>
        <taxon>Metazoa</taxon>
        <taxon>Ecdysozoa</taxon>
        <taxon>Nematoda</taxon>
        <taxon>Chromadorea</taxon>
        <taxon>Rhabditida</taxon>
        <taxon>Rhabditina</taxon>
        <taxon>Rhabditomorpha</taxon>
        <taxon>Rhabditoidea</taxon>
        <taxon>Rhabditidae</taxon>
        <taxon>Peloderinae</taxon>
        <taxon>Caenorhabditis</taxon>
    </lineage>
</organism>
<dbReference type="EMBL" id="CANHGI010000002">
    <property type="protein sequence ID" value="CAI5442979.1"/>
    <property type="molecule type" value="Genomic_DNA"/>
</dbReference>
<evidence type="ECO:0000256" key="1">
    <source>
        <dbReference type="ARBA" id="ARBA00004141"/>
    </source>
</evidence>
<evidence type="ECO:0000313" key="7">
    <source>
        <dbReference type="EMBL" id="CAI5442979.1"/>
    </source>
</evidence>
<accession>A0A9P1ID43</accession>
<dbReference type="AlphaFoldDB" id="A0A9P1ID43"/>
<dbReference type="GO" id="GO:0004930">
    <property type="term" value="F:G protein-coupled receptor activity"/>
    <property type="evidence" value="ECO:0007669"/>
    <property type="project" value="InterPro"/>
</dbReference>
<feature type="transmembrane region" description="Helical" evidence="6">
    <location>
        <begin position="53"/>
        <end position="76"/>
    </location>
</feature>
<dbReference type="PANTHER" id="PTHR31357:SF5">
    <property type="entry name" value="SERPENTINE RECEPTOR CLASS ALPHA-1-RELATED"/>
    <property type="match status" value="1"/>
</dbReference>
<proteinExistence type="inferred from homology"/>
<dbReference type="Proteomes" id="UP001152747">
    <property type="component" value="Unassembled WGS sequence"/>
</dbReference>
<keyword evidence="8" id="KW-1185">Reference proteome</keyword>
<protein>
    <submittedName>
        <fullName evidence="7">Uncharacterized protein</fullName>
    </submittedName>
</protein>
<evidence type="ECO:0000256" key="2">
    <source>
        <dbReference type="ARBA" id="ARBA00022692"/>
    </source>
</evidence>
<dbReference type="InterPro" id="IPR000344">
    <property type="entry name" value="7TM_GPCR_serpentine_rcpt_Sra"/>
</dbReference>
<evidence type="ECO:0000256" key="5">
    <source>
        <dbReference type="ARBA" id="ARBA00037994"/>
    </source>
</evidence>
<dbReference type="GO" id="GO:0016020">
    <property type="term" value="C:membrane"/>
    <property type="evidence" value="ECO:0007669"/>
    <property type="project" value="UniProtKB-SubCell"/>
</dbReference>
<evidence type="ECO:0000256" key="6">
    <source>
        <dbReference type="SAM" id="Phobius"/>
    </source>
</evidence>
<evidence type="ECO:0000313" key="8">
    <source>
        <dbReference type="Proteomes" id="UP001152747"/>
    </source>
</evidence>
<comment type="subcellular location">
    <subcellularLocation>
        <location evidence="1">Membrane</location>
        <topology evidence="1">Multi-pass membrane protein</topology>
    </subcellularLocation>
</comment>
<evidence type="ECO:0000256" key="3">
    <source>
        <dbReference type="ARBA" id="ARBA00022989"/>
    </source>
</evidence>
<feature type="transmembrane region" description="Helical" evidence="6">
    <location>
        <begin position="267"/>
        <end position="289"/>
    </location>
</feature>